<gene>
    <name evidence="2" type="ORF">RFULGI_LOCUS8172</name>
</gene>
<evidence type="ECO:0000313" key="2">
    <source>
        <dbReference type="EMBL" id="CAG8643628.1"/>
    </source>
</evidence>
<sequence length="98" mass="11371">MSELPKPITDSFLKSQTLSQGDSQKTAQNESENFILDPENSNDRKITSKKRVLDDDAFSQYGEISKATKYNHNDSIRTFWKSNTIHAKLYNERLDDRE</sequence>
<feature type="region of interest" description="Disordered" evidence="1">
    <location>
        <begin position="1"/>
        <end position="48"/>
    </location>
</feature>
<protein>
    <submittedName>
        <fullName evidence="2">2151_t:CDS:1</fullName>
    </submittedName>
</protein>
<proteinExistence type="predicted"/>
<reference evidence="2" key="1">
    <citation type="submission" date="2021-06" db="EMBL/GenBank/DDBJ databases">
        <authorList>
            <person name="Kallberg Y."/>
            <person name="Tangrot J."/>
            <person name="Rosling A."/>
        </authorList>
    </citation>
    <scope>NUCLEOTIDE SEQUENCE</scope>
    <source>
        <strain evidence="2">IN212</strain>
    </source>
</reference>
<comment type="caution">
    <text evidence="2">The sequence shown here is derived from an EMBL/GenBank/DDBJ whole genome shotgun (WGS) entry which is preliminary data.</text>
</comment>
<evidence type="ECO:0000313" key="3">
    <source>
        <dbReference type="Proteomes" id="UP000789396"/>
    </source>
</evidence>
<dbReference type="OrthoDB" id="2485727at2759"/>
<keyword evidence="3" id="KW-1185">Reference proteome</keyword>
<dbReference type="Proteomes" id="UP000789396">
    <property type="component" value="Unassembled WGS sequence"/>
</dbReference>
<dbReference type="AlphaFoldDB" id="A0A9N9DP81"/>
<feature type="compositionally biased region" description="Polar residues" evidence="1">
    <location>
        <begin position="12"/>
        <end position="32"/>
    </location>
</feature>
<dbReference type="EMBL" id="CAJVPZ010012852">
    <property type="protein sequence ID" value="CAG8643628.1"/>
    <property type="molecule type" value="Genomic_DNA"/>
</dbReference>
<name>A0A9N9DP81_9GLOM</name>
<accession>A0A9N9DP81</accession>
<organism evidence="2 3">
    <name type="scientific">Racocetra fulgida</name>
    <dbReference type="NCBI Taxonomy" id="60492"/>
    <lineage>
        <taxon>Eukaryota</taxon>
        <taxon>Fungi</taxon>
        <taxon>Fungi incertae sedis</taxon>
        <taxon>Mucoromycota</taxon>
        <taxon>Glomeromycotina</taxon>
        <taxon>Glomeromycetes</taxon>
        <taxon>Diversisporales</taxon>
        <taxon>Gigasporaceae</taxon>
        <taxon>Racocetra</taxon>
    </lineage>
</organism>
<evidence type="ECO:0000256" key="1">
    <source>
        <dbReference type="SAM" id="MobiDB-lite"/>
    </source>
</evidence>
<feature type="non-terminal residue" evidence="2">
    <location>
        <position position="98"/>
    </location>
</feature>